<sequence length="187" mass="19779">MAELINPSPVVHAVRDREPLHAPSPALALDGVGSLAAFGGGCEEGGGVGGNEGGGGREALDASELFAYIRDIRDPEHPYSLEQLRVITEGAIHVDDEKGVVTLHFTPTVAHCSMATLIGLCLRVRLERVLPRRFKVDIAVAPGSHSTELAVCKQLADKERVAAALENENLRSMVEKCLAGDDDPLAG</sequence>
<dbReference type="PANTHER" id="PTHR12377:SF0">
    <property type="entry name" value="CYTOSOLIC IRON-SULFUR ASSEMBLY COMPONENT 2B"/>
    <property type="match status" value="1"/>
</dbReference>
<accession>A0A7S3FGQ7</accession>
<organism evidence="4">
    <name type="scientific">Prasinoderma singulare</name>
    <dbReference type="NCBI Taxonomy" id="676789"/>
    <lineage>
        <taxon>Eukaryota</taxon>
        <taxon>Viridiplantae</taxon>
        <taxon>Prasinodermophyta</taxon>
        <taxon>Prasinodermophyceae</taxon>
        <taxon>Prasinodermales</taxon>
        <taxon>Prasinodermaceae</taxon>
        <taxon>Prasinoderma</taxon>
    </lineage>
</organism>
<dbReference type="InterPro" id="IPR034904">
    <property type="entry name" value="FSCA_dom_sf"/>
</dbReference>
<name>A0A7S3FGQ7_9VIRI</name>
<gene>
    <name evidence="4" type="ORF">PSIN1315_LOCUS9135</name>
</gene>
<dbReference type="InterPro" id="IPR002744">
    <property type="entry name" value="MIP18-like"/>
</dbReference>
<keyword evidence="2" id="KW-0159">Chromosome partition</keyword>
<dbReference type="EMBL" id="HBHY01014229">
    <property type="protein sequence ID" value="CAE0142989.1"/>
    <property type="molecule type" value="Transcribed_RNA"/>
</dbReference>
<feature type="domain" description="MIP18 family-like" evidence="3">
    <location>
        <begin position="66"/>
        <end position="137"/>
    </location>
</feature>
<dbReference type="Pfam" id="PF01883">
    <property type="entry name" value="FeS_assembly_P"/>
    <property type="match status" value="1"/>
</dbReference>
<protein>
    <recommendedName>
        <fullName evidence="3">MIP18 family-like domain-containing protein</fullName>
    </recommendedName>
</protein>
<dbReference type="FunFam" id="3.30.300.130:FF:000005">
    <property type="entry name" value="Mitotic spindle-associated mmxd complex subunit"/>
    <property type="match status" value="1"/>
</dbReference>
<dbReference type="Gene3D" id="6.10.250.1280">
    <property type="match status" value="1"/>
</dbReference>
<comment type="similarity">
    <text evidence="1">Belongs to the MIP18 family.</text>
</comment>
<dbReference type="Gene3D" id="3.30.300.130">
    <property type="entry name" value="Fe-S cluster assembly (FSCA)"/>
    <property type="match status" value="1"/>
</dbReference>
<dbReference type="PANTHER" id="PTHR12377">
    <property type="entry name" value="CYTOSOLIC IRON-SULFUR ASSEMBLY COMPONENT 2B-RELATED"/>
    <property type="match status" value="1"/>
</dbReference>
<evidence type="ECO:0000256" key="2">
    <source>
        <dbReference type="ARBA" id="ARBA00022829"/>
    </source>
</evidence>
<dbReference type="SUPFAM" id="SSF117916">
    <property type="entry name" value="Fe-S cluster assembly (FSCA) domain-like"/>
    <property type="match status" value="1"/>
</dbReference>
<dbReference type="AlphaFoldDB" id="A0A7S3FGQ7"/>
<dbReference type="GO" id="GO:0140535">
    <property type="term" value="C:intracellular protein-containing complex"/>
    <property type="evidence" value="ECO:0007669"/>
    <property type="project" value="UniProtKB-ARBA"/>
</dbReference>
<evidence type="ECO:0000256" key="1">
    <source>
        <dbReference type="ARBA" id="ARBA00010381"/>
    </source>
</evidence>
<dbReference type="InterPro" id="IPR039796">
    <property type="entry name" value="MIP18"/>
</dbReference>
<dbReference type="GO" id="GO:0051604">
    <property type="term" value="P:protein maturation"/>
    <property type="evidence" value="ECO:0007669"/>
    <property type="project" value="InterPro"/>
</dbReference>
<evidence type="ECO:0000313" key="4">
    <source>
        <dbReference type="EMBL" id="CAE0142989.1"/>
    </source>
</evidence>
<evidence type="ECO:0000259" key="3">
    <source>
        <dbReference type="Pfam" id="PF01883"/>
    </source>
</evidence>
<dbReference type="GO" id="GO:1990229">
    <property type="term" value="C:iron-sulfur cluster assembly complex"/>
    <property type="evidence" value="ECO:0007669"/>
    <property type="project" value="UniProtKB-ARBA"/>
</dbReference>
<proteinExistence type="inferred from homology"/>
<reference evidence="4" key="1">
    <citation type="submission" date="2021-01" db="EMBL/GenBank/DDBJ databases">
        <authorList>
            <person name="Corre E."/>
            <person name="Pelletier E."/>
            <person name="Niang G."/>
            <person name="Scheremetjew M."/>
            <person name="Finn R."/>
            <person name="Kale V."/>
            <person name="Holt S."/>
            <person name="Cochrane G."/>
            <person name="Meng A."/>
            <person name="Brown T."/>
            <person name="Cohen L."/>
        </authorList>
    </citation>
    <scope>NUCLEOTIDE SEQUENCE</scope>
    <source>
        <strain evidence="4">RCC927</strain>
    </source>
</reference>
<dbReference type="GO" id="GO:0007059">
    <property type="term" value="P:chromosome segregation"/>
    <property type="evidence" value="ECO:0007669"/>
    <property type="project" value="UniProtKB-KW"/>
</dbReference>